<keyword evidence="1" id="KW-0853">WD repeat</keyword>
<dbReference type="InterPro" id="IPR051944">
    <property type="entry name" value="BEACH_domain_protein"/>
</dbReference>
<reference evidence="2 3" key="1">
    <citation type="journal article" date="2020" name="IScience">
        <title>Genome Sequencing of the Endangered Kingdonia uniflora (Circaeasteraceae, Ranunculales) Reveals Potential Mechanisms of Evolutionary Specialization.</title>
        <authorList>
            <person name="Sun Y."/>
            <person name="Deng T."/>
            <person name="Zhang A."/>
            <person name="Moore M.J."/>
            <person name="Landis J.B."/>
            <person name="Lin N."/>
            <person name="Zhang H."/>
            <person name="Zhang X."/>
            <person name="Huang J."/>
            <person name="Zhang X."/>
            <person name="Sun H."/>
            <person name="Wang H."/>
        </authorList>
    </citation>
    <scope>NUCLEOTIDE SEQUENCE [LARGE SCALE GENOMIC DNA]</scope>
    <source>
        <strain evidence="2">TB1705</strain>
        <tissue evidence="2">Leaf</tissue>
    </source>
</reference>
<dbReference type="PANTHER" id="PTHR46108">
    <property type="entry name" value="BLUE CHEESE"/>
    <property type="match status" value="1"/>
</dbReference>
<gene>
    <name evidence="2" type="ORF">GIB67_004777</name>
</gene>
<dbReference type="OrthoDB" id="26681at2759"/>
<evidence type="ECO:0000256" key="1">
    <source>
        <dbReference type="ARBA" id="ARBA00022574"/>
    </source>
</evidence>
<sequence length="90" mass="11085">MEERRRKEVGRRSHDQLKLELRHRELMSERKYLLESLRDEMSTDLRVICQDKYGYVLHVESEWQTHLQQLMHERGIFPKHKPAATEEPEW</sequence>
<proteinExistence type="predicted"/>
<evidence type="ECO:0000313" key="2">
    <source>
        <dbReference type="EMBL" id="KAF6145300.1"/>
    </source>
</evidence>
<accession>A0A7J7LRX5</accession>
<dbReference type="EMBL" id="JACGCM010002078">
    <property type="protein sequence ID" value="KAF6145300.1"/>
    <property type="molecule type" value="Genomic_DNA"/>
</dbReference>
<organism evidence="2 3">
    <name type="scientific">Kingdonia uniflora</name>
    <dbReference type="NCBI Taxonomy" id="39325"/>
    <lineage>
        <taxon>Eukaryota</taxon>
        <taxon>Viridiplantae</taxon>
        <taxon>Streptophyta</taxon>
        <taxon>Embryophyta</taxon>
        <taxon>Tracheophyta</taxon>
        <taxon>Spermatophyta</taxon>
        <taxon>Magnoliopsida</taxon>
        <taxon>Ranunculales</taxon>
        <taxon>Circaeasteraceae</taxon>
        <taxon>Kingdonia</taxon>
    </lineage>
</organism>
<evidence type="ECO:0000313" key="3">
    <source>
        <dbReference type="Proteomes" id="UP000541444"/>
    </source>
</evidence>
<dbReference type="Proteomes" id="UP000541444">
    <property type="component" value="Unassembled WGS sequence"/>
</dbReference>
<comment type="caution">
    <text evidence="2">The sequence shown here is derived from an EMBL/GenBank/DDBJ whole genome shotgun (WGS) entry which is preliminary data.</text>
</comment>
<keyword evidence="3" id="KW-1185">Reference proteome</keyword>
<name>A0A7J7LRX5_9MAGN</name>
<protein>
    <submittedName>
        <fullName evidence="2">Uncharacterized protein</fullName>
    </submittedName>
</protein>
<dbReference type="AlphaFoldDB" id="A0A7J7LRX5"/>
<dbReference type="PANTHER" id="PTHR46108:SF4">
    <property type="entry name" value="BLUE CHEESE"/>
    <property type="match status" value="1"/>
</dbReference>